<dbReference type="PANTHER" id="PTHR34501:SF9">
    <property type="entry name" value="MAJOR OUTER MEMBRANE PROTEIN P.IA"/>
    <property type="match status" value="1"/>
</dbReference>
<dbReference type="InterPro" id="IPR050298">
    <property type="entry name" value="Gram-neg_bact_OMP"/>
</dbReference>
<dbReference type="GO" id="GO:0009279">
    <property type="term" value="C:cell outer membrane"/>
    <property type="evidence" value="ECO:0007669"/>
    <property type="project" value="UniProtKB-SubCell"/>
</dbReference>
<comment type="subunit">
    <text evidence="2">Homotrimer.</text>
</comment>
<comment type="caution">
    <text evidence="13">The sequence shown here is derived from an EMBL/GenBank/DDBJ whole genome shotgun (WGS) entry which is preliminary data.</text>
</comment>
<dbReference type="Gene3D" id="2.40.160.10">
    <property type="entry name" value="Porin"/>
    <property type="match status" value="1"/>
</dbReference>
<gene>
    <name evidence="13" type="ORF">D5018_01290</name>
</gene>
<feature type="domain" description="Porin" evidence="12">
    <location>
        <begin position="10"/>
        <end position="304"/>
    </location>
</feature>
<evidence type="ECO:0000256" key="7">
    <source>
        <dbReference type="ARBA" id="ARBA00023065"/>
    </source>
</evidence>
<keyword evidence="10" id="KW-0998">Cell outer membrane</keyword>
<dbReference type="InterPro" id="IPR002299">
    <property type="entry name" value="Porin_Neis"/>
</dbReference>
<evidence type="ECO:0000256" key="2">
    <source>
        <dbReference type="ARBA" id="ARBA00011233"/>
    </source>
</evidence>
<evidence type="ECO:0000256" key="3">
    <source>
        <dbReference type="ARBA" id="ARBA00022448"/>
    </source>
</evidence>
<name>A0A3L8Q207_9GAMM</name>
<sequence length="321" mass="34913">MQMFNKTLLATTIFAATTANAFADTMLAGDALKVYGKVNLSVQNSDFAKKQGNATNYTDETKVKSNASRLGVKGKYKLDGGLEAFYTLEYQVNIDSDDKDTFTARNQYVGVRGGFGSVSVGRNDTITKKSQGKVDLFNDLDGDIKNLFKGDNRLSQTVTYVSPSVSGFTFGATYVAEAAMKQGDTNGVSLAAMYGDAKLKKSKFYAALAYDKDVAGYNVLRATAHTKLGNLKLGAMFQQQESTDEGSKSTNGYLVSAAYSMDSITFKVQAQDMDDKGKSWSAGADYKLAKPTKVFAFFTNRKFDGIDHDDQYVGVGIEHKF</sequence>
<keyword evidence="7" id="KW-0406">Ion transport</keyword>
<keyword evidence="4" id="KW-1134">Transmembrane beta strand</keyword>
<dbReference type="InterPro" id="IPR023614">
    <property type="entry name" value="Porin_dom_sf"/>
</dbReference>
<dbReference type="CDD" id="cd00342">
    <property type="entry name" value="gram_neg_porins"/>
    <property type="match status" value="1"/>
</dbReference>
<dbReference type="PRINTS" id="PR00184">
    <property type="entry name" value="NEISSPPORIN"/>
</dbReference>
<protein>
    <submittedName>
        <fullName evidence="13">Porin</fullName>
    </submittedName>
</protein>
<keyword evidence="6 11" id="KW-0732">Signal</keyword>
<dbReference type="GO" id="GO:0015288">
    <property type="term" value="F:porin activity"/>
    <property type="evidence" value="ECO:0007669"/>
    <property type="project" value="UniProtKB-KW"/>
</dbReference>
<evidence type="ECO:0000259" key="12">
    <source>
        <dbReference type="Pfam" id="PF13609"/>
    </source>
</evidence>
<organism evidence="13 14">
    <name type="scientific">Parashewanella curva</name>
    <dbReference type="NCBI Taxonomy" id="2338552"/>
    <lineage>
        <taxon>Bacteria</taxon>
        <taxon>Pseudomonadati</taxon>
        <taxon>Pseudomonadota</taxon>
        <taxon>Gammaproteobacteria</taxon>
        <taxon>Alteromonadales</taxon>
        <taxon>Shewanellaceae</taxon>
        <taxon>Parashewanella</taxon>
    </lineage>
</organism>
<dbReference type="PRINTS" id="PR00182">
    <property type="entry name" value="ECOLNEIPORIN"/>
</dbReference>
<evidence type="ECO:0000313" key="13">
    <source>
        <dbReference type="EMBL" id="RLV61510.1"/>
    </source>
</evidence>
<evidence type="ECO:0000256" key="6">
    <source>
        <dbReference type="ARBA" id="ARBA00022729"/>
    </source>
</evidence>
<evidence type="ECO:0000256" key="1">
    <source>
        <dbReference type="ARBA" id="ARBA00004571"/>
    </source>
</evidence>
<dbReference type="InterPro" id="IPR033900">
    <property type="entry name" value="Gram_neg_porin_domain"/>
</dbReference>
<evidence type="ECO:0000256" key="11">
    <source>
        <dbReference type="SAM" id="SignalP"/>
    </source>
</evidence>
<evidence type="ECO:0000256" key="4">
    <source>
        <dbReference type="ARBA" id="ARBA00022452"/>
    </source>
</evidence>
<reference evidence="13 14" key="1">
    <citation type="submission" date="2018-09" db="EMBL/GenBank/DDBJ databases">
        <title>Phylogeny of the Shewanellaceae, and recommendation for two new genera, Pseudoshewanella and Parashewanella.</title>
        <authorList>
            <person name="Wang G."/>
        </authorList>
    </citation>
    <scope>NUCLEOTIDE SEQUENCE [LARGE SCALE GENOMIC DNA]</scope>
    <source>
        <strain evidence="13 14">C51</strain>
    </source>
</reference>
<dbReference type="InterPro" id="IPR001702">
    <property type="entry name" value="Porin_Gram-ve"/>
</dbReference>
<dbReference type="EMBL" id="QZEI01000002">
    <property type="protein sequence ID" value="RLV61510.1"/>
    <property type="molecule type" value="Genomic_DNA"/>
</dbReference>
<dbReference type="RefSeq" id="WP_121837183.1">
    <property type="nucleotide sequence ID" value="NZ_ML014754.1"/>
</dbReference>
<keyword evidence="14" id="KW-1185">Reference proteome</keyword>
<dbReference type="GO" id="GO:0034220">
    <property type="term" value="P:monoatomic ion transmembrane transport"/>
    <property type="evidence" value="ECO:0007669"/>
    <property type="project" value="InterPro"/>
</dbReference>
<evidence type="ECO:0000256" key="8">
    <source>
        <dbReference type="ARBA" id="ARBA00023114"/>
    </source>
</evidence>
<dbReference type="PANTHER" id="PTHR34501">
    <property type="entry name" value="PROTEIN YDDL-RELATED"/>
    <property type="match status" value="1"/>
</dbReference>
<dbReference type="AlphaFoldDB" id="A0A3L8Q207"/>
<proteinExistence type="predicted"/>
<keyword evidence="9" id="KW-0472">Membrane</keyword>
<comment type="subcellular location">
    <subcellularLocation>
        <location evidence="1">Cell outer membrane</location>
        <topology evidence="1">Multi-pass membrane protein</topology>
    </subcellularLocation>
</comment>
<dbReference type="SUPFAM" id="SSF56935">
    <property type="entry name" value="Porins"/>
    <property type="match status" value="1"/>
</dbReference>
<keyword evidence="3" id="KW-0813">Transport</keyword>
<evidence type="ECO:0000313" key="14">
    <source>
        <dbReference type="Proteomes" id="UP000281474"/>
    </source>
</evidence>
<dbReference type="OrthoDB" id="8173690at2"/>
<dbReference type="Proteomes" id="UP000281474">
    <property type="component" value="Unassembled WGS sequence"/>
</dbReference>
<accession>A0A3L8Q207</accession>
<evidence type="ECO:0000256" key="9">
    <source>
        <dbReference type="ARBA" id="ARBA00023136"/>
    </source>
</evidence>
<evidence type="ECO:0000256" key="10">
    <source>
        <dbReference type="ARBA" id="ARBA00023237"/>
    </source>
</evidence>
<evidence type="ECO:0000256" key="5">
    <source>
        <dbReference type="ARBA" id="ARBA00022692"/>
    </source>
</evidence>
<keyword evidence="8" id="KW-0626">Porin</keyword>
<dbReference type="GO" id="GO:0046930">
    <property type="term" value="C:pore complex"/>
    <property type="evidence" value="ECO:0007669"/>
    <property type="project" value="UniProtKB-KW"/>
</dbReference>
<dbReference type="Pfam" id="PF13609">
    <property type="entry name" value="Porin_4"/>
    <property type="match status" value="1"/>
</dbReference>
<keyword evidence="5" id="KW-0812">Transmembrane</keyword>
<feature type="chain" id="PRO_5018242875" evidence="11">
    <location>
        <begin position="24"/>
        <end position="321"/>
    </location>
</feature>
<feature type="signal peptide" evidence="11">
    <location>
        <begin position="1"/>
        <end position="23"/>
    </location>
</feature>